<dbReference type="EMBL" id="CP046172">
    <property type="protein sequence ID" value="QIS15072.1"/>
    <property type="molecule type" value="Genomic_DNA"/>
</dbReference>
<dbReference type="AlphaFoldDB" id="A0A6G9YPF0"/>
<organism evidence="5 6">
    <name type="scientific">Nocardia arthritidis</name>
    <dbReference type="NCBI Taxonomy" id="228602"/>
    <lineage>
        <taxon>Bacteria</taxon>
        <taxon>Bacillati</taxon>
        <taxon>Actinomycetota</taxon>
        <taxon>Actinomycetes</taxon>
        <taxon>Mycobacteriales</taxon>
        <taxon>Nocardiaceae</taxon>
        <taxon>Nocardia</taxon>
    </lineage>
</organism>
<dbReference type="Pfam" id="PF01425">
    <property type="entry name" value="Amidase"/>
    <property type="match status" value="1"/>
</dbReference>
<dbReference type="GO" id="GO:0004040">
    <property type="term" value="F:amidase activity"/>
    <property type="evidence" value="ECO:0007669"/>
    <property type="project" value="UniProtKB-EC"/>
</dbReference>
<dbReference type="InterPro" id="IPR000120">
    <property type="entry name" value="Amidase"/>
</dbReference>
<reference evidence="5 6" key="1">
    <citation type="journal article" date="2019" name="ACS Chem. Biol.">
        <title>Identification and Mobilization of a Cryptic Antibiotic Biosynthesis Gene Locus from a Human-Pathogenic Nocardia Isolate.</title>
        <authorList>
            <person name="Herisse M."/>
            <person name="Ishida K."/>
            <person name="Porter J.L."/>
            <person name="Howden B."/>
            <person name="Hertweck C."/>
            <person name="Stinear T.P."/>
            <person name="Pidot S.J."/>
        </authorList>
    </citation>
    <scope>NUCLEOTIDE SEQUENCE [LARGE SCALE GENOMIC DNA]</scope>
    <source>
        <strain evidence="5 6">AUSMDU00012717</strain>
    </source>
</reference>
<dbReference type="PANTHER" id="PTHR11895">
    <property type="entry name" value="TRANSAMIDASE"/>
    <property type="match status" value="1"/>
</dbReference>
<protein>
    <recommendedName>
        <fullName evidence="3">amidase</fullName>
        <ecNumber evidence="3">3.5.1.4</ecNumber>
    </recommendedName>
</protein>
<keyword evidence="6" id="KW-1185">Reference proteome</keyword>
<feature type="domain" description="Amidase" evidence="4">
    <location>
        <begin position="73"/>
        <end position="484"/>
    </location>
</feature>
<evidence type="ECO:0000256" key="1">
    <source>
        <dbReference type="ARBA" id="ARBA00001311"/>
    </source>
</evidence>
<dbReference type="NCBIfam" id="NF005899">
    <property type="entry name" value="PRK07869.1"/>
    <property type="match status" value="1"/>
</dbReference>
<proteinExistence type="inferred from homology"/>
<gene>
    <name evidence="5" type="ORF">F5544_36215</name>
</gene>
<evidence type="ECO:0000313" key="5">
    <source>
        <dbReference type="EMBL" id="QIS15072.1"/>
    </source>
</evidence>
<comment type="similarity">
    <text evidence="2">Belongs to the amidase family.</text>
</comment>
<accession>A0A6G9YPF0</accession>
<evidence type="ECO:0000256" key="3">
    <source>
        <dbReference type="ARBA" id="ARBA00012922"/>
    </source>
</evidence>
<comment type="catalytic activity">
    <reaction evidence="1">
        <text>a monocarboxylic acid amide + H2O = a monocarboxylate + NH4(+)</text>
        <dbReference type="Rhea" id="RHEA:12020"/>
        <dbReference type="ChEBI" id="CHEBI:15377"/>
        <dbReference type="ChEBI" id="CHEBI:28938"/>
        <dbReference type="ChEBI" id="CHEBI:35757"/>
        <dbReference type="ChEBI" id="CHEBI:83628"/>
        <dbReference type="EC" id="3.5.1.4"/>
    </reaction>
</comment>
<dbReference type="PROSITE" id="PS00571">
    <property type="entry name" value="AMIDASES"/>
    <property type="match status" value="1"/>
</dbReference>
<evidence type="ECO:0000256" key="2">
    <source>
        <dbReference type="ARBA" id="ARBA00009199"/>
    </source>
</evidence>
<dbReference type="Proteomes" id="UP000503540">
    <property type="component" value="Chromosome"/>
</dbReference>
<dbReference type="Gene3D" id="3.90.1300.10">
    <property type="entry name" value="Amidase signature (AS) domain"/>
    <property type="match status" value="1"/>
</dbReference>
<evidence type="ECO:0000259" key="4">
    <source>
        <dbReference type="Pfam" id="PF01425"/>
    </source>
</evidence>
<keyword evidence="5" id="KW-0378">Hydrolase</keyword>
<dbReference type="InterPro" id="IPR023631">
    <property type="entry name" value="Amidase_dom"/>
</dbReference>
<dbReference type="SUPFAM" id="SSF75304">
    <property type="entry name" value="Amidase signature (AS) enzymes"/>
    <property type="match status" value="1"/>
</dbReference>
<dbReference type="InterPro" id="IPR036928">
    <property type="entry name" value="AS_sf"/>
</dbReference>
<dbReference type="InterPro" id="IPR020556">
    <property type="entry name" value="Amidase_CS"/>
</dbReference>
<name>A0A6G9YPF0_9NOCA</name>
<dbReference type="KEGG" id="nah:F5544_36215"/>
<evidence type="ECO:0000313" key="6">
    <source>
        <dbReference type="Proteomes" id="UP000503540"/>
    </source>
</evidence>
<dbReference type="EC" id="3.5.1.4" evidence="3"/>
<dbReference type="PANTHER" id="PTHR11895:SF7">
    <property type="entry name" value="GLUTAMYL-TRNA(GLN) AMIDOTRANSFERASE SUBUNIT A, MITOCHONDRIAL"/>
    <property type="match status" value="1"/>
</dbReference>
<sequence>MAAMAAIRMRAPYRPVPDPASGPTMAAAVWNSTYARYMRLNAFADDAMGRGDAVALAEAVRTGATTPEELAAAAAARAALVDPELHAIAHAAFDRPRYADDKDGALYGVPTFVKDNTDIRGLPTNHGTAAFRAGPAHRDGAYAKQLRSTGLTVLGKTRLPEFGFSPTTEFMSEAPTHNPWNTDYSVGASSGGSAALVAAGVVPIAHANDGGGSIRIPAACTGLVGLKPSRGRHVDGEAARTMPINIVSEGVLTRTVRDTAAYLAAIEDYRRNPALPPIGRVDGPARRRLRIGLITDSITGAPTDEQTRAAVLRAASLLERAGHRVEPMALPVTKQWADDFLQLWALLADMAASAGRFVLDRSFDTAELDGLTRGLRARHRAAMHRTPGALLRLRRTGEAYARMFARHELVLSPVLTHITPKLGYLSPTVDFDELLERLFSYVGFTPLNNVAGTPAISLPMGLAESGVPIGIQLSAAYGDERTLLEIAYEIEAAQPFPSLA</sequence>